<dbReference type="InterPro" id="IPR013517">
    <property type="entry name" value="FG-GAP"/>
</dbReference>
<dbReference type="EMBL" id="CAKKNE010000001">
    <property type="protein sequence ID" value="CAH0365457.1"/>
    <property type="molecule type" value="Genomic_DNA"/>
</dbReference>
<protein>
    <recommendedName>
        <fullName evidence="6">VCBS repeat-containing protein</fullName>
    </recommendedName>
</protein>
<feature type="compositionally biased region" description="Low complexity" evidence="2">
    <location>
        <begin position="241"/>
        <end position="253"/>
    </location>
</feature>
<feature type="compositionally biased region" description="Low complexity" evidence="2">
    <location>
        <begin position="171"/>
        <end position="187"/>
    </location>
</feature>
<evidence type="ECO:0000256" key="3">
    <source>
        <dbReference type="SAM" id="Phobius"/>
    </source>
</evidence>
<evidence type="ECO:0000256" key="1">
    <source>
        <dbReference type="ARBA" id="ARBA00022729"/>
    </source>
</evidence>
<dbReference type="Pfam" id="PF13517">
    <property type="entry name" value="FG-GAP_3"/>
    <property type="match status" value="2"/>
</dbReference>
<comment type="caution">
    <text evidence="4">The sequence shown here is derived from an EMBL/GenBank/DDBJ whole genome shotgun (WGS) entry which is preliminary data.</text>
</comment>
<dbReference type="SUPFAM" id="SSF69318">
    <property type="entry name" value="Integrin alpha N-terminal domain"/>
    <property type="match status" value="2"/>
</dbReference>
<proteinExistence type="predicted"/>
<feature type="transmembrane region" description="Helical" evidence="3">
    <location>
        <begin position="140"/>
        <end position="160"/>
    </location>
</feature>
<sequence>MPKFTKRDVAPPRHPPPDVVDAIIGADDESPMRASESAAALRAMGEVGSDAVELDEMERLTRALDPPKTPEQPRHERPFVTPSEEETKDLAEPARWAPCPVEQRKWSHSIVVLNPSDLRYGHEPGGMARKEAWKWKRRRWLLAGLVVVMACAGALGYVFGVSSDKKKKRSQPSPSSMPSSAPSSSAPAPKPSPSPTPSPSVKPGNPTASPVIAPTPHPTPLPSRTPSSLPTTTPPSPAPSLQPTLTQSPTPTTGWARFTVDASLRGADGSHLADADGDGFLDLAIPWEESGVVAAYLNPGDSETAWPRVVIANLTDRTDLLSQDGIEDAEFVDLDGDGLIDIVSCAEAGGWMAGKVGSWGAGFVRLHFAPPDLFGEWTTLELLEGVGKWMASSSTDVDGDGLTDIVVGAKESPVSVAVLKQGSDARDATKWTYVPISSSIEERWVMSLAAHDVDGDGLVDAVVSFRGTKDGPGVFWLENPGVLDGSDWPHHRMLGDVSMRVMMLDLVDLYGTGSVDVVVAEERTGVVVLEAPSGDKTQTWSSTHLRCDVSDIDIGTTVKSVTAGDLDGDGAPELVISCEDATDEKLGVFYLRRDPSQPWTAQCDPVDVAGQDGAKFDLVRVADVDGDGAFDIVTSEEGLGEDVGLGVVWYRNPGP</sequence>
<evidence type="ECO:0008006" key="6">
    <source>
        <dbReference type="Google" id="ProtNLM"/>
    </source>
</evidence>
<dbReference type="PANTHER" id="PTHR44103:SF1">
    <property type="entry name" value="PROPROTEIN CONVERTASE P"/>
    <property type="match status" value="1"/>
</dbReference>
<dbReference type="Proteomes" id="UP000789595">
    <property type="component" value="Unassembled WGS sequence"/>
</dbReference>
<evidence type="ECO:0000313" key="5">
    <source>
        <dbReference type="Proteomes" id="UP000789595"/>
    </source>
</evidence>
<evidence type="ECO:0000313" key="4">
    <source>
        <dbReference type="EMBL" id="CAH0365457.1"/>
    </source>
</evidence>
<keyword evidence="3" id="KW-1133">Transmembrane helix</keyword>
<name>A0A8J2S6B0_9STRA</name>
<dbReference type="AlphaFoldDB" id="A0A8J2S6B0"/>
<feature type="compositionally biased region" description="Pro residues" evidence="2">
    <location>
        <begin position="213"/>
        <end position="223"/>
    </location>
</feature>
<keyword evidence="1" id="KW-0732">Signal</keyword>
<accession>A0A8J2S6B0</accession>
<gene>
    <name evidence="4" type="ORF">PECAL_1P18970</name>
</gene>
<feature type="region of interest" description="Disordered" evidence="2">
    <location>
        <begin position="163"/>
        <end position="254"/>
    </location>
</feature>
<feature type="compositionally biased region" description="Basic and acidic residues" evidence="2">
    <location>
        <begin position="1"/>
        <end position="11"/>
    </location>
</feature>
<keyword evidence="5" id="KW-1185">Reference proteome</keyword>
<organism evidence="4 5">
    <name type="scientific">Pelagomonas calceolata</name>
    <dbReference type="NCBI Taxonomy" id="35677"/>
    <lineage>
        <taxon>Eukaryota</taxon>
        <taxon>Sar</taxon>
        <taxon>Stramenopiles</taxon>
        <taxon>Ochrophyta</taxon>
        <taxon>Pelagophyceae</taxon>
        <taxon>Pelagomonadales</taxon>
        <taxon>Pelagomonadaceae</taxon>
        <taxon>Pelagomonas</taxon>
    </lineage>
</organism>
<dbReference type="PANTHER" id="PTHR44103">
    <property type="entry name" value="PROPROTEIN CONVERTASE P"/>
    <property type="match status" value="1"/>
</dbReference>
<feature type="region of interest" description="Disordered" evidence="2">
    <location>
        <begin position="60"/>
        <end position="91"/>
    </location>
</feature>
<dbReference type="Gene3D" id="2.130.10.130">
    <property type="entry name" value="Integrin alpha, N-terminal"/>
    <property type="match status" value="3"/>
</dbReference>
<dbReference type="OrthoDB" id="10022113at2759"/>
<feature type="compositionally biased region" description="Pro residues" evidence="2">
    <location>
        <begin position="188"/>
        <end position="200"/>
    </location>
</feature>
<keyword evidence="3" id="KW-0472">Membrane</keyword>
<feature type="region of interest" description="Disordered" evidence="2">
    <location>
        <begin position="1"/>
        <end position="20"/>
    </location>
</feature>
<reference evidence="4" key="1">
    <citation type="submission" date="2021-11" db="EMBL/GenBank/DDBJ databases">
        <authorList>
            <consortium name="Genoscope - CEA"/>
            <person name="William W."/>
        </authorList>
    </citation>
    <scope>NUCLEOTIDE SEQUENCE</scope>
</reference>
<evidence type="ECO:0000256" key="2">
    <source>
        <dbReference type="SAM" id="MobiDB-lite"/>
    </source>
</evidence>
<dbReference type="InterPro" id="IPR028994">
    <property type="entry name" value="Integrin_alpha_N"/>
</dbReference>
<keyword evidence="3" id="KW-0812">Transmembrane</keyword>
<feature type="region of interest" description="Disordered" evidence="2">
    <location>
        <begin position="25"/>
        <end position="45"/>
    </location>
</feature>